<evidence type="ECO:0000256" key="8">
    <source>
        <dbReference type="ARBA" id="ARBA00022840"/>
    </source>
</evidence>
<evidence type="ECO:0000256" key="10">
    <source>
        <dbReference type="ARBA" id="ARBA00023136"/>
    </source>
</evidence>
<dbReference type="Proteomes" id="UP001161247">
    <property type="component" value="Chromosome 1"/>
</dbReference>
<dbReference type="InterPro" id="IPR017441">
    <property type="entry name" value="Protein_kinase_ATP_BS"/>
</dbReference>
<evidence type="ECO:0000313" key="18">
    <source>
        <dbReference type="EMBL" id="CAI9088901.1"/>
    </source>
</evidence>
<dbReference type="GO" id="GO:0016020">
    <property type="term" value="C:membrane"/>
    <property type="evidence" value="ECO:0007669"/>
    <property type="project" value="UniProtKB-SubCell"/>
</dbReference>
<dbReference type="SUPFAM" id="SSF56112">
    <property type="entry name" value="Protein kinase-like (PK-like)"/>
    <property type="match status" value="1"/>
</dbReference>
<keyword evidence="4" id="KW-0808">Transferase</keyword>
<comment type="subcellular location">
    <subcellularLocation>
        <location evidence="1">Membrane</location>
        <topology evidence="1">Single-pass type I membrane protein</topology>
    </subcellularLocation>
</comment>
<evidence type="ECO:0000256" key="7">
    <source>
        <dbReference type="ARBA" id="ARBA00022777"/>
    </source>
</evidence>
<dbReference type="InterPro" id="IPR000980">
    <property type="entry name" value="SH2"/>
</dbReference>
<reference evidence="18" key="1">
    <citation type="submission" date="2023-03" db="EMBL/GenBank/DDBJ databases">
        <authorList>
            <person name="Julca I."/>
        </authorList>
    </citation>
    <scope>NUCLEOTIDE SEQUENCE</scope>
</reference>
<feature type="domain" description="SH2" evidence="16">
    <location>
        <begin position="618"/>
        <end position="675"/>
    </location>
</feature>
<evidence type="ECO:0000256" key="12">
    <source>
        <dbReference type="ARBA" id="ARBA00025089"/>
    </source>
</evidence>
<keyword evidence="3" id="KW-0597">Phosphoprotein</keyword>
<dbReference type="FunFam" id="3.30.200.20:FF:000434">
    <property type="entry name" value="Receptor-like serine/threonine-protein kinase"/>
    <property type="match status" value="1"/>
</dbReference>
<evidence type="ECO:0000256" key="4">
    <source>
        <dbReference type="ARBA" id="ARBA00022679"/>
    </source>
</evidence>
<evidence type="ECO:0000256" key="3">
    <source>
        <dbReference type="ARBA" id="ARBA00022553"/>
    </source>
</evidence>
<dbReference type="SUPFAM" id="SSF49899">
    <property type="entry name" value="Concanavalin A-like lectins/glucanases"/>
    <property type="match status" value="1"/>
</dbReference>
<dbReference type="Pfam" id="PF00069">
    <property type="entry name" value="Pkinase"/>
    <property type="match status" value="1"/>
</dbReference>
<keyword evidence="6 14" id="KW-0547">Nucleotide-binding</keyword>
<dbReference type="GO" id="GO:0005524">
    <property type="term" value="F:ATP binding"/>
    <property type="evidence" value="ECO:0007669"/>
    <property type="project" value="UniProtKB-UniRule"/>
</dbReference>
<dbReference type="SUPFAM" id="SSF55550">
    <property type="entry name" value="SH2 domain"/>
    <property type="match status" value="1"/>
</dbReference>
<accession>A0AAV1BZR7</accession>
<keyword evidence="7" id="KW-0418">Kinase</keyword>
<keyword evidence="5" id="KW-0812">Transmembrane</keyword>
<evidence type="ECO:0000313" key="19">
    <source>
        <dbReference type="Proteomes" id="UP001161247"/>
    </source>
</evidence>
<evidence type="ECO:0000256" key="13">
    <source>
        <dbReference type="PROSITE-ProRule" id="PRU00191"/>
    </source>
</evidence>
<feature type="compositionally biased region" description="Basic and acidic residues" evidence="15">
    <location>
        <begin position="429"/>
        <end position="440"/>
    </location>
</feature>
<dbReference type="PANTHER" id="PTHR48006">
    <property type="entry name" value="LEUCINE-RICH REPEAT-CONTAINING PROTEIN DDB_G0281931-RELATED"/>
    <property type="match status" value="1"/>
</dbReference>
<dbReference type="PROSITE" id="PS50001">
    <property type="entry name" value="SH2"/>
    <property type="match status" value="1"/>
</dbReference>
<dbReference type="PROSITE" id="PS00108">
    <property type="entry name" value="PROTEIN_KINASE_ST"/>
    <property type="match status" value="1"/>
</dbReference>
<comment type="function">
    <text evidence="12">Required for proper chemotaxis and phagocytosis; proper spatiotemporal control of F-actin levels in chemotaxing cells. Negative regulator of the PI3K (phosphatidylinositol 3 kinase) pathway. Predominantly phosphorylates serines and threonines and tyrosines at a lower level.</text>
</comment>
<feature type="compositionally biased region" description="Polar residues" evidence="15">
    <location>
        <begin position="441"/>
        <end position="451"/>
    </location>
</feature>
<dbReference type="Gene3D" id="3.30.505.10">
    <property type="entry name" value="SH2 domain"/>
    <property type="match status" value="1"/>
</dbReference>
<dbReference type="PROSITE" id="PS00107">
    <property type="entry name" value="PROTEIN_KINASE_ATP"/>
    <property type="match status" value="1"/>
</dbReference>
<dbReference type="InterPro" id="IPR013320">
    <property type="entry name" value="ConA-like_dom_sf"/>
</dbReference>
<evidence type="ECO:0000256" key="6">
    <source>
        <dbReference type="ARBA" id="ARBA00022741"/>
    </source>
</evidence>
<keyword evidence="19" id="KW-1185">Reference proteome</keyword>
<feature type="domain" description="Protein kinase" evidence="17">
    <location>
        <begin position="761"/>
        <end position="1034"/>
    </location>
</feature>
<evidence type="ECO:0000259" key="17">
    <source>
        <dbReference type="PROSITE" id="PS50011"/>
    </source>
</evidence>
<dbReference type="InterPro" id="IPR036860">
    <property type="entry name" value="SH2_dom_sf"/>
</dbReference>
<evidence type="ECO:0000256" key="9">
    <source>
        <dbReference type="ARBA" id="ARBA00022989"/>
    </source>
</evidence>
<evidence type="ECO:0000259" key="16">
    <source>
        <dbReference type="PROSITE" id="PS50001"/>
    </source>
</evidence>
<dbReference type="InterPro" id="IPR051824">
    <property type="entry name" value="LRR_Rcpt-Like_S/T_Kinase"/>
</dbReference>
<dbReference type="Gene3D" id="3.30.200.20">
    <property type="entry name" value="Phosphorylase Kinase, domain 1"/>
    <property type="match status" value="1"/>
</dbReference>
<keyword evidence="10" id="KW-0472">Membrane</keyword>
<keyword evidence="11" id="KW-0675">Receptor</keyword>
<dbReference type="Gene3D" id="1.10.510.10">
    <property type="entry name" value="Transferase(Phosphotransferase) domain 1"/>
    <property type="match status" value="1"/>
</dbReference>
<dbReference type="InterPro" id="IPR008271">
    <property type="entry name" value="Ser/Thr_kinase_AS"/>
</dbReference>
<organism evidence="18 19">
    <name type="scientific">Oldenlandia corymbosa var. corymbosa</name>
    <dbReference type="NCBI Taxonomy" id="529605"/>
    <lineage>
        <taxon>Eukaryota</taxon>
        <taxon>Viridiplantae</taxon>
        <taxon>Streptophyta</taxon>
        <taxon>Embryophyta</taxon>
        <taxon>Tracheophyta</taxon>
        <taxon>Spermatophyta</taxon>
        <taxon>Magnoliopsida</taxon>
        <taxon>eudicotyledons</taxon>
        <taxon>Gunneridae</taxon>
        <taxon>Pentapetalae</taxon>
        <taxon>asterids</taxon>
        <taxon>lamiids</taxon>
        <taxon>Gentianales</taxon>
        <taxon>Rubiaceae</taxon>
        <taxon>Rubioideae</taxon>
        <taxon>Spermacoceae</taxon>
        <taxon>Hedyotis-Oldenlandia complex</taxon>
        <taxon>Oldenlandia</taxon>
    </lineage>
</organism>
<keyword evidence="2" id="KW-0723">Serine/threonine-protein kinase</keyword>
<evidence type="ECO:0000256" key="14">
    <source>
        <dbReference type="PROSITE-ProRule" id="PRU10141"/>
    </source>
</evidence>
<gene>
    <name evidence="18" type="ORF">OLC1_LOCUS1363</name>
</gene>
<sequence>MGGSNVVEMQDYGFLKDLRVELKIPDKEENGSFCLCFWLYLTKTGSFSRTILHQEHTDITSSIPFLALNEKKEFLLFPVLHLHREASTFANSNMLQAVPCLSSSVDVPIGKWFHVGCQGSQSFLRLHINGKIVGEKSLTAFHNNELHADVAERNLLPCIVGDNHGFQGYVYRAELSSSTLPVKTHYHESAPLCLAIDISSASDIDDEIDGVWNIVGGKASCRRNFSLDVVLLDAFDQPVKKELEVVASLRYADNDAPVQETIDGEAPLLTSCDGTEYSVSDRPIKLISGRASFRLKIAQLSSKCDNKMFHIRFEVPKNGNYPFLVAFSLPIRCISRSRHPRTSSATWKKLPAGTYLCNGAQSAKLDSGSSETLHNVVCEAKPSPSSKRVKLGQDDPFHMYTDSLTSNGADGHKFDTLNSKKVGSVDGSTAERHENHDRLDNFSSESDNSETTRSDICIMPSSTSQISDEVVFKYCLAGPSERALLLKEIAVSVGEEELSKFADQVSLFSGCSHHLRQIKIAKRLIEEGIEAWNLISLNNQHVLWENMVTGVNEHFRRIACASRSLTQQDLDLLRRISGCEGFVSQVNFEKMWFWLYPVAFTLSQDWINRVWSSVSPKWIEGFLTKEEAESSLLCPGGLQDPGTFVLRFPTTRTWPHPDAGNLVITYVGSDYKIHHKLLSLEYVFGKKTGKSLQDLLFEEPELSRLGRQDIYLIASGLCYRRWKRKQMLVQDSFSGGKLVLFRSPKMKALKGSIFLKKTMKLSNKDIIGSGGYGTVYKLTINESTSFAVKRLNRVSAEQDRGFERELEAMGDIKHRNIVTLHGYYTAPHYNLLIYELMPAGSLDELLHGKSSNKMVLDWPSRYKIAVGAARGLAYLHHDCIPHIIHRDIKTSNILLDQNLEARISDFGLATLMEPNKTHVSTLVAGTFGYLAPEYFDTGRATIKGDVYSFGVVLLELLTGKKPTNETFIEEGTKLVTWVKTVVQEKREGYVIDSRLEDFHGDEINQVFNIALMCLEPEPAQRPTMSEVVKMLELIKSYEFQPEL</sequence>
<dbReference type="EMBL" id="OX459118">
    <property type="protein sequence ID" value="CAI9088901.1"/>
    <property type="molecule type" value="Genomic_DNA"/>
</dbReference>
<evidence type="ECO:0000256" key="15">
    <source>
        <dbReference type="SAM" id="MobiDB-lite"/>
    </source>
</evidence>
<dbReference type="PROSITE" id="PS50011">
    <property type="entry name" value="PROTEIN_KINASE_DOM"/>
    <property type="match status" value="1"/>
</dbReference>
<keyword evidence="9" id="KW-1133">Transmembrane helix</keyword>
<keyword evidence="8 14" id="KW-0067">ATP-binding</keyword>
<dbReference type="GO" id="GO:0004674">
    <property type="term" value="F:protein serine/threonine kinase activity"/>
    <property type="evidence" value="ECO:0007669"/>
    <property type="project" value="UniProtKB-KW"/>
</dbReference>
<dbReference type="InterPro" id="IPR000719">
    <property type="entry name" value="Prot_kinase_dom"/>
</dbReference>
<keyword evidence="13" id="KW-0727">SH2 domain</keyword>
<dbReference type="PANTHER" id="PTHR48006:SF92">
    <property type="entry name" value="LRR RECEPTOR-LIKE SERINE_THREONINE-PROTEIN KINASE GSO1"/>
    <property type="match status" value="1"/>
</dbReference>
<evidence type="ECO:0000256" key="2">
    <source>
        <dbReference type="ARBA" id="ARBA00022527"/>
    </source>
</evidence>
<feature type="binding site" evidence="14">
    <location>
        <position position="789"/>
    </location>
    <ligand>
        <name>ATP</name>
        <dbReference type="ChEBI" id="CHEBI:30616"/>
    </ligand>
</feature>
<evidence type="ECO:0000256" key="11">
    <source>
        <dbReference type="ARBA" id="ARBA00023170"/>
    </source>
</evidence>
<evidence type="ECO:0000256" key="1">
    <source>
        <dbReference type="ARBA" id="ARBA00004479"/>
    </source>
</evidence>
<dbReference type="InterPro" id="IPR011009">
    <property type="entry name" value="Kinase-like_dom_sf"/>
</dbReference>
<protein>
    <submittedName>
        <fullName evidence="18">OLC1v1023355C1</fullName>
    </submittedName>
</protein>
<name>A0AAV1BZR7_OLDCO</name>
<feature type="region of interest" description="Disordered" evidence="15">
    <location>
        <begin position="411"/>
        <end position="454"/>
    </location>
</feature>
<proteinExistence type="predicted"/>
<dbReference type="AlphaFoldDB" id="A0AAV1BZR7"/>
<evidence type="ECO:0000256" key="5">
    <source>
        <dbReference type="ARBA" id="ARBA00022692"/>
    </source>
</evidence>
<dbReference type="FunFam" id="1.10.510.10:FF:000146">
    <property type="entry name" value="LRR receptor-like serine/threonine-protein kinase IOS1"/>
    <property type="match status" value="1"/>
</dbReference>
<dbReference type="SMART" id="SM00220">
    <property type="entry name" value="S_TKc"/>
    <property type="match status" value="1"/>
</dbReference>